<proteinExistence type="predicted"/>
<feature type="compositionally biased region" description="Basic and acidic residues" evidence="1">
    <location>
        <begin position="59"/>
        <end position="75"/>
    </location>
</feature>
<name>A0AAX4JP19_9TREE</name>
<dbReference type="Proteomes" id="UP001355207">
    <property type="component" value="Chromosome 2"/>
</dbReference>
<feature type="region of interest" description="Disordered" evidence="1">
    <location>
        <begin position="149"/>
        <end position="177"/>
    </location>
</feature>
<evidence type="ECO:0000256" key="1">
    <source>
        <dbReference type="SAM" id="MobiDB-lite"/>
    </source>
</evidence>
<feature type="compositionally biased region" description="Basic and acidic residues" evidence="1">
    <location>
        <begin position="149"/>
        <end position="158"/>
    </location>
</feature>
<accession>A0AAX4JP19</accession>
<reference evidence="2 3" key="1">
    <citation type="submission" date="2024-01" db="EMBL/GenBank/DDBJ databases">
        <title>Comparative genomics of Cryptococcus and Kwoniella reveals pathogenesis evolution and contrasting modes of karyotype evolution via chromosome fusion or intercentromeric recombination.</title>
        <authorList>
            <person name="Coelho M.A."/>
            <person name="David-Palma M."/>
            <person name="Shea T."/>
            <person name="Bowers K."/>
            <person name="McGinley-Smith S."/>
            <person name="Mohammad A.W."/>
            <person name="Gnirke A."/>
            <person name="Yurkov A.M."/>
            <person name="Nowrousian M."/>
            <person name="Sun S."/>
            <person name="Cuomo C.A."/>
            <person name="Heitman J."/>
        </authorList>
    </citation>
    <scope>NUCLEOTIDE SEQUENCE [LARGE SCALE GENOMIC DNA]</scope>
    <source>
        <strain evidence="2 3">CBS 6074</strain>
    </source>
</reference>
<evidence type="ECO:0000313" key="3">
    <source>
        <dbReference type="Proteomes" id="UP001355207"/>
    </source>
</evidence>
<feature type="compositionally biased region" description="Low complexity" evidence="1">
    <location>
        <begin position="90"/>
        <end position="116"/>
    </location>
</feature>
<keyword evidence="3" id="KW-1185">Reference proteome</keyword>
<dbReference type="AlphaFoldDB" id="A0AAX4JP19"/>
<organism evidence="2 3">
    <name type="scientific">Kwoniella dendrophila CBS 6074</name>
    <dbReference type="NCBI Taxonomy" id="1295534"/>
    <lineage>
        <taxon>Eukaryota</taxon>
        <taxon>Fungi</taxon>
        <taxon>Dikarya</taxon>
        <taxon>Basidiomycota</taxon>
        <taxon>Agaricomycotina</taxon>
        <taxon>Tremellomycetes</taxon>
        <taxon>Tremellales</taxon>
        <taxon>Cryptococcaceae</taxon>
        <taxon>Kwoniella</taxon>
    </lineage>
</organism>
<gene>
    <name evidence="2" type="ORF">L201_002037</name>
</gene>
<evidence type="ECO:0000313" key="2">
    <source>
        <dbReference type="EMBL" id="WWC87151.1"/>
    </source>
</evidence>
<protein>
    <submittedName>
        <fullName evidence="2">Uncharacterized protein</fullName>
    </submittedName>
</protein>
<sequence length="327" mass="37582">MTSSHEAVDYSIHSHSQREPRQHQQNSSRWIDHTEFKTYDYNDLYESNDIDDSQNTNNEKQRSNKHHTYDSDHTSVNEIDINPEQIYQPSITYAPSRSSISSRSSSYSSDSSLPATPLTPNFPCIKLPSENFHENQQQDQHKDQDRFRFRNQDQDPHETFTPTRKPQRENAIPERPQNNTIIHLQETPKAVISRSSVALNNRQLFSPQETPKKQITKLDKIVNESIQQLRTPPNSRLKSQVRQPLLEPQAIILRPTTFWRHHPLSPHALPGSSPSARLIRRATLIASPTIGIQHPNPDQETTRICVGLAGIDLDIDPRARKLSLLPI</sequence>
<dbReference type="EMBL" id="CP144099">
    <property type="protein sequence ID" value="WWC87151.1"/>
    <property type="molecule type" value="Genomic_DNA"/>
</dbReference>
<feature type="region of interest" description="Disordered" evidence="1">
    <location>
        <begin position="1"/>
        <end position="33"/>
    </location>
</feature>
<dbReference type="GeneID" id="91092709"/>
<dbReference type="RefSeq" id="XP_066073914.1">
    <property type="nucleotide sequence ID" value="XM_066217817.1"/>
</dbReference>
<feature type="region of interest" description="Disordered" evidence="1">
    <location>
        <begin position="45"/>
        <end position="128"/>
    </location>
</feature>